<dbReference type="InterPro" id="IPR023615">
    <property type="entry name" value="Cyt_c_Oxase_su1_BS"/>
</dbReference>
<feature type="compositionally biased region" description="Low complexity" evidence="18">
    <location>
        <begin position="1"/>
        <end position="11"/>
    </location>
</feature>
<dbReference type="InterPro" id="IPR023616">
    <property type="entry name" value="Cyt_c_oxase-like_su1_dom"/>
</dbReference>
<accession>A0A1Y5PTR7</accession>
<evidence type="ECO:0000256" key="18">
    <source>
        <dbReference type="SAM" id="MobiDB-lite"/>
    </source>
</evidence>
<feature type="transmembrane region" description="Helical" evidence="17">
    <location>
        <begin position="414"/>
        <end position="439"/>
    </location>
</feature>
<evidence type="ECO:0000259" key="19">
    <source>
        <dbReference type="PROSITE" id="PS50855"/>
    </source>
</evidence>
<dbReference type="EMBL" id="LT598653">
    <property type="protein sequence ID" value="SBV33413.1"/>
    <property type="molecule type" value="Genomic_DNA"/>
</dbReference>
<keyword evidence="6 16" id="KW-0679">Respiratory chain</keyword>
<keyword evidence="17" id="KW-1003">Cell membrane</keyword>
<dbReference type="PANTHER" id="PTHR10422:SF18">
    <property type="entry name" value="CYTOCHROME C OXIDASE SUBUNIT 1"/>
    <property type="match status" value="1"/>
</dbReference>
<gene>
    <name evidence="20" type="primary">cyoB</name>
    <name evidence="20" type="ORF">SPPYR_2293</name>
</gene>
<keyword evidence="14 17" id="KW-0472">Membrane</keyword>
<comment type="similarity">
    <text evidence="3 16">Belongs to the heme-copper respiratory oxidase family.</text>
</comment>
<dbReference type="PRINTS" id="PR01165">
    <property type="entry name" value="CYCOXIDASEI"/>
</dbReference>
<dbReference type="GO" id="GO:0006119">
    <property type="term" value="P:oxidative phosphorylation"/>
    <property type="evidence" value="ECO:0007669"/>
    <property type="project" value="UniProtKB-UniPathway"/>
</dbReference>
<dbReference type="GO" id="GO:0016491">
    <property type="term" value="F:oxidoreductase activity"/>
    <property type="evidence" value="ECO:0007669"/>
    <property type="project" value="UniProtKB-KW"/>
</dbReference>
<evidence type="ECO:0000256" key="9">
    <source>
        <dbReference type="ARBA" id="ARBA00022967"/>
    </source>
</evidence>
<feature type="transmembrane region" description="Helical" evidence="17">
    <location>
        <begin position="274"/>
        <end position="298"/>
    </location>
</feature>
<dbReference type="PROSITE" id="PS50855">
    <property type="entry name" value="COX1"/>
    <property type="match status" value="1"/>
</dbReference>
<dbReference type="GO" id="GO:0046872">
    <property type="term" value="F:metal ion binding"/>
    <property type="evidence" value="ECO:0007669"/>
    <property type="project" value="UniProtKB-KW"/>
</dbReference>
<dbReference type="Gene3D" id="1.20.210.10">
    <property type="entry name" value="Cytochrome c oxidase-like, subunit I domain"/>
    <property type="match status" value="1"/>
</dbReference>
<evidence type="ECO:0000256" key="4">
    <source>
        <dbReference type="ARBA" id="ARBA00022448"/>
    </source>
</evidence>
<keyword evidence="13 17" id="KW-0186">Copper</keyword>
<dbReference type="KEGG" id="sphu:SPPYR_2293"/>
<dbReference type="NCBIfam" id="TIGR02891">
    <property type="entry name" value="CtaD_CoxA"/>
    <property type="match status" value="1"/>
</dbReference>
<keyword evidence="12 17" id="KW-0408">Iron</keyword>
<keyword evidence="9" id="KW-1278">Translocase</keyword>
<evidence type="ECO:0000256" key="17">
    <source>
        <dbReference type="RuleBase" id="RU363061"/>
    </source>
</evidence>
<keyword evidence="7 16" id="KW-0812">Transmembrane</keyword>
<protein>
    <recommendedName>
        <fullName evidence="17">Cytochrome c oxidase subunit 1</fullName>
        <ecNumber evidence="17">7.1.1.9</ecNumber>
    </recommendedName>
</protein>
<dbReference type="GO" id="GO:0005886">
    <property type="term" value="C:plasma membrane"/>
    <property type="evidence" value="ECO:0007669"/>
    <property type="project" value="UniProtKB-SubCell"/>
</dbReference>
<comment type="catalytic activity">
    <reaction evidence="15 17">
        <text>4 Fe(II)-[cytochrome c] + O2 + 8 H(+)(in) = 4 Fe(III)-[cytochrome c] + 2 H2O + 4 H(+)(out)</text>
        <dbReference type="Rhea" id="RHEA:11436"/>
        <dbReference type="Rhea" id="RHEA-COMP:10350"/>
        <dbReference type="Rhea" id="RHEA-COMP:14399"/>
        <dbReference type="ChEBI" id="CHEBI:15377"/>
        <dbReference type="ChEBI" id="CHEBI:15378"/>
        <dbReference type="ChEBI" id="CHEBI:15379"/>
        <dbReference type="ChEBI" id="CHEBI:29033"/>
        <dbReference type="ChEBI" id="CHEBI:29034"/>
        <dbReference type="EC" id="7.1.1.9"/>
    </reaction>
</comment>
<evidence type="ECO:0000313" key="20">
    <source>
        <dbReference type="EMBL" id="SBV33413.1"/>
    </source>
</evidence>
<evidence type="ECO:0000256" key="3">
    <source>
        <dbReference type="ARBA" id="ARBA00009578"/>
    </source>
</evidence>
<evidence type="ECO:0000256" key="1">
    <source>
        <dbReference type="ARBA" id="ARBA00004651"/>
    </source>
</evidence>
<dbReference type="AlphaFoldDB" id="A0A1Y5PTR7"/>
<evidence type="ECO:0000256" key="6">
    <source>
        <dbReference type="ARBA" id="ARBA00022660"/>
    </source>
</evidence>
<keyword evidence="5 16" id="KW-0349">Heme</keyword>
<feature type="region of interest" description="Disordered" evidence="18">
    <location>
        <begin position="1"/>
        <end position="20"/>
    </location>
</feature>
<feature type="domain" description="Cytochrome oxidase subunit I profile" evidence="19">
    <location>
        <begin position="32"/>
        <end position="557"/>
    </location>
</feature>
<evidence type="ECO:0000256" key="8">
    <source>
        <dbReference type="ARBA" id="ARBA00022723"/>
    </source>
</evidence>
<evidence type="ECO:0000256" key="5">
    <source>
        <dbReference type="ARBA" id="ARBA00022617"/>
    </source>
</evidence>
<dbReference type="GO" id="GO:0004129">
    <property type="term" value="F:cytochrome-c oxidase activity"/>
    <property type="evidence" value="ECO:0007669"/>
    <property type="project" value="UniProtKB-EC"/>
</dbReference>
<dbReference type="InterPro" id="IPR036927">
    <property type="entry name" value="Cyt_c_oxase-like_su1_sf"/>
</dbReference>
<proteinExistence type="inferred from homology"/>
<evidence type="ECO:0000256" key="12">
    <source>
        <dbReference type="ARBA" id="ARBA00023004"/>
    </source>
</evidence>
<evidence type="ECO:0000256" key="16">
    <source>
        <dbReference type="RuleBase" id="RU000370"/>
    </source>
</evidence>
<comment type="pathway">
    <text evidence="2 17">Energy metabolism; oxidative phosphorylation.</text>
</comment>
<feature type="transmembrane region" description="Helical" evidence="17">
    <location>
        <begin position="104"/>
        <end position="129"/>
    </location>
</feature>
<dbReference type="CDD" id="cd01663">
    <property type="entry name" value="Cyt_c_Oxidase_I"/>
    <property type="match status" value="1"/>
</dbReference>
<dbReference type="UniPathway" id="UPA00705"/>
<evidence type="ECO:0000256" key="11">
    <source>
        <dbReference type="ARBA" id="ARBA00022989"/>
    </source>
</evidence>
<feature type="transmembrane region" description="Helical" evidence="17">
    <location>
        <begin position="451"/>
        <end position="470"/>
    </location>
</feature>
<reference evidence="20" key="1">
    <citation type="submission" date="2016-03" db="EMBL/GenBank/DDBJ databases">
        <authorList>
            <person name="Ploux O."/>
        </authorList>
    </citation>
    <scope>NUCLEOTIDE SEQUENCE</scope>
    <source>
        <strain evidence="20">UC10</strain>
    </source>
</reference>
<sequence length="557" mass="61294">MTDIAATAPAHGHADHAHDDHDHDTPGFFVRWFMSTNHKDIGTLYLIFAIVAGIVGGVLSGMMRLELAHPGVQYLTGWAQFFDASAGEVQGKHFWNVMITAHGLIMVFFMVMPAMIGGFGNWFVPLMIGAPDMAFPRMNNVSFWLTFVAFFMLVGSMFVPGGSGLGAGTGWTVYAPLSTSGSAGPSVDMVIFSLHLAGAASILGAINFITTIFNMRAPGMTLHKMPLFVWSVLVTAFLLLLALPVLAAAITMLLTDRNFGTTFYDAAGGGDPVLYQHLFWFFGHPEVYIMILPGFGIVSQIISTFSRKPVFGYLGMAYAMVAIAVVSFIVWAHHMFTVGMSVNLKMYFTAATMVIAVPTGIKIFSWIATMWGGSMSFKTPMVWSLGFIFMFTVGGVTGVVLANGGVDTNLHDTYYVVAHFHYVLSLGAVFSLFAGFYYWFPKMSGRMYSEFLGQLHFWIFFIGVNVLFFPQHFLGQQGMPRRYPDYAEAYAFWHLISSYGYVIMGVGVLIFFANILWSLAAGKKAADNPWGEGATTLEWTLSSPPPFHQFNELPRIA</sequence>
<dbReference type="InterPro" id="IPR033944">
    <property type="entry name" value="Cyt_c_oxase_su1_dom"/>
</dbReference>
<dbReference type="PANTHER" id="PTHR10422">
    <property type="entry name" value="CYTOCHROME C OXIDASE SUBUNIT 1"/>
    <property type="match status" value="1"/>
</dbReference>
<evidence type="ECO:0000256" key="10">
    <source>
        <dbReference type="ARBA" id="ARBA00022982"/>
    </source>
</evidence>
<feature type="transmembrane region" description="Helical" evidence="17">
    <location>
        <begin position="490"/>
        <end position="517"/>
    </location>
</feature>
<dbReference type="EC" id="7.1.1.9" evidence="17"/>
<dbReference type="GO" id="GO:0015990">
    <property type="term" value="P:electron transport coupled proton transport"/>
    <property type="evidence" value="ECO:0007669"/>
    <property type="project" value="InterPro"/>
</dbReference>
<dbReference type="GO" id="GO:0022904">
    <property type="term" value="P:respiratory electron transport chain"/>
    <property type="evidence" value="ECO:0007669"/>
    <property type="project" value="TreeGrafter"/>
</dbReference>
<dbReference type="SUPFAM" id="SSF81442">
    <property type="entry name" value="Cytochrome c oxidase subunit I-like"/>
    <property type="match status" value="1"/>
</dbReference>
<name>A0A1Y5PTR7_9SPHN</name>
<dbReference type="InterPro" id="IPR000883">
    <property type="entry name" value="Cyt_C_Oxase_1"/>
</dbReference>
<comment type="function">
    <text evidence="17">Cytochrome c oxidase is the component of the respiratory chain that catalyzes the reduction of oxygen to water. Subunits 1-3 form the functional core of the enzyme complex. CO I is the catalytic subunit of the enzyme. Electrons originating in cytochrome c are transferred via the copper A center of subunit 2 and heme A of subunit 1 to the bimetallic center formed by heme A3 and copper B.</text>
</comment>
<dbReference type="FunFam" id="1.20.210.10:FF:000004">
    <property type="entry name" value="Cytochrome c oxidase subunit 1"/>
    <property type="match status" value="1"/>
</dbReference>
<feature type="transmembrane region" description="Helical" evidence="17">
    <location>
        <begin position="346"/>
        <end position="369"/>
    </location>
</feature>
<dbReference type="InterPro" id="IPR014241">
    <property type="entry name" value="Cyt_c_oxidase_su1_bac"/>
</dbReference>
<evidence type="ECO:0000256" key="7">
    <source>
        <dbReference type="ARBA" id="ARBA00022692"/>
    </source>
</evidence>
<dbReference type="RefSeq" id="WP_295319329.1">
    <property type="nucleotide sequence ID" value="NZ_LT598653.1"/>
</dbReference>
<organism evidence="20">
    <name type="scientific">uncultured Sphingopyxis sp</name>
    <dbReference type="NCBI Taxonomy" id="310581"/>
    <lineage>
        <taxon>Bacteria</taxon>
        <taxon>Pseudomonadati</taxon>
        <taxon>Pseudomonadota</taxon>
        <taxon>Alphaproteobacteria</taxon>
        <taxon>Sphingomonadales</taxon>
        <taxon>Sphingomonadaceae</taxon>
        <taxon>Sphingopyxis</taxon>
        <taxon>environmental samples</taxon>
    </lineage>
</organism>
<keyword evidence="4 16" id="KW-0813">Transport</keyword>
<dbReference type="GO" id="GO:0045277">
    <property type="term" value="C:respiratory chain complex IV"/>
    <property type="evidence" value="ECO:0007669"/>
    <property type="project" value="InterPro"/>
</dbReference>
<feature type="transmembrane region" description="Helical" evidence="17">
    <location>
        <begin position="141"/>
        <end position="159"/>
    </location>
</feature>
<feature type="transmembrane region" description="Helical" evidence="17">
    <location>
        <begin position="190"/>
        <end position="215"/>
    </location>
</feature>
<feature type="transmembrane region" description="Helical" evidence="17">
    <location>
        <begin position="381"/>
        <end position="402"/>
    </location>
</feature>
<feature type="transmembrane region" description="Helical" evidence="17">
    <location>
        <begin position="41"/>
        <end position="63"/>
    </location>
</feature>
<dbReference type="PROSITE" id="PS00077">
    <property type="entry name" value="COX1_CUB"/>
    <property type="match status" value="1"/>
</dbReference>
<keyword evidence="8 17" id="KW-0479">Metal-binding</keyword>
<evidence type="ECO:0000256" key="2">
    <source>
        <dbReference type="ARBA" id="ARBA00004673"/>
    </source>
</evidence>
<keyword evidence="10 16" id="KW-0249">Electron transport</keyword>
<dbReference type="Pfam" id="PF00115">
    <property type="entry name" value="COX1"/>
    <property type="match status" value="1"/>
</dbReference>
<feature type="transmembrane region" description="Helical" evidence="17">
    <location>
        <begin position="227"/>
        <end position="254"/>
    </location>
</feature>
<evidence type="ECO:0000256" key="13">
    <source>
        <dbReference type="ARBA" id="ARBA00023008"/>
    </source>
</evidence>
<evidence type="ECO:0000256" key="15">
    <source>
        <dbReference type="ARBA" id="ARBA00047816"/>
    </source>
</evidence>
<keyword evidence="11 17" id="KW-1133">Transmembrane helix</keyword>
<feature type="transmembrane region" description="Helical" evidence="17">
    <location>
        <begin position="310"/>
        <end position="334"/>
    </location>
</feature>
<evidence type="ECO:0000256" key="14">
    <source>
        <dbReference type="ARBA" id="ARBA00023136"/>
    </source>
</evidence>
<comment type="subcellular location">
    <subcellularLocation>
        <location evidence="1 17">Cell membrane</location>
        <topology evidence="1 17">Multi-pass membrane protein</topology>
    </subcellularLocation>
</comment>
<dbReference type="GO" id="GO:0020037">
    <property type="term" value="F:heme binding"/>
    <property type="evidence" value="ECO:0007669"/>
    <property type="project" value="InterPro"/>
</dbReference>
<keyword evidence="20" id="KW-0560">Oxidoreductase</keyword>